<evidence type="ECO:0000313" key="1">
    <source>
        <dbReference type="EMBL" id="ORZ05660.1"/>
    </source>
</evidence>
<evidence type="ECO:0000313" key="2">
    <source>
        <dbReference type="Proteomes" id="UP000193560"/>
    </source>
</evidence>
<proteinExistence type="predicted"/>
<keyword evidence="2" id="KW-1185">Reference proteome</keyword>
<organism evidence="1 2">
    <name type="scientific">Absidia repens</name>
    <dbReference type="NCBI Taxonomy" id="90262"/>
    <lineage>
        <taxon>Eukaryota</taxon>
        <taxon>Fungi</taxon>
        <taxon>Fungi incertae sedis</taxon>
        <taxon>Mucoromycota</taxon>
        <taxon>Mucoromycotina</taxon>
        <taxon>Mucoromycetes</taxon>
        <taxon>Mucorales</taxon>
        <taxon>Cunninghamellaceae</taxon>
        <taxon>Absidia</taxon>
    </lineage>
</organism>
<dbReference type="AlphaFoldDB" id="A0A1X2HYX8"/>
<name>A0A1X2HYX8_9FUNG</name>
<dbReference type="EMBL" id="MCGE01000043">
    <property type="protein sequence ID" value="ORZ05660.1"/>
    <property type="molecule type" value="Genomic_DNA"/>
</dbReference>
<protein>
    <submittedName>
        <fullName evidence="1">Uncharacterized protein</fullName>
    </submittedName>
</protein>
<dbReference type="Proteomes" id="UP000193560">
    <property type="component" value="Unassembled WGS sequence"/>
</dbReference>
<comment type="caution">
    <text evidence="1">The sequence shown here is derived from an EMBL/GenBank/DDBJ whole genome shotgun (WGS) entry which is preliminary data.</text>
</comment>
<accession>A0A1X2HYX8</accession>
<gene>
    <name evidence="1" type="ORF">BCR42DRAFT_428090</name>
</gene>
<reference evidence="1 2" key="1">
    <citation type="submission" date="2016-07" db="EMBL/GenBank/DDBJ databases">
        <title>Pervasive Adenine N6-methylation of Active Genes in Fungi.</title>
        <authorList>
            <consortium name="DOE Joint Genome Institute"/>
            <person name="Mondo S.J."/>
            <person name="Dannebaum R.O."/>
            <person name="Kuo R.C."/>
            <person name="Labutti K."/>
            <person name="Haridas S."/>
            <person name="Kuo A."/>
            <person name="Salamov A."/>
            <person name="Ahrendt S.R."/>
            <person name="Lipzen A."/>
            <person name="Sullivan W."/>
            <person name="Andreopoulos W.B."/>
            <person name="Clum A."/>
            <person name="Lindquist E."/>
            <person name="Daum C."/>
            <person name="Ramamoorthy G.K."/>
            <person name="Gryganskyi A."/>
            <person name="Culley D."/>
            <person name="Magnuson J.K."/>
            <person name="James T.Y."/>
            <person name="O'Malley M.A."/>
            <person name="Stajich J.E."/>
            <person name="Spatafora J.W."/>
            <person name="Visel A."/>
            <person name="Grigoriev I.V."/>
        </authorList>
    </citation>
    <scope>NUCLEOTIDE SEQUENCE [LARGE SCALE GENOMIC DNA]</scope>
    <source>
        <strain evidence="1 2">NRRL 1336</strain>
    </source>
</reference>
<sequence length="87" mass="9984">MNKVHTPFLSLSFLCHPLSSQFPHPLSSQFPHPLSSQFPHLLKCSALISLNSTNNPLSSIIIYHHRNLLFQHPFPLTFTIKTHCHFI</sequence>